<dbReference type="RefSeq" id="WP_076345236.1">
    <property type="nucleotide sequence ID" value="NZ_CP019082.1"/>
</dbReference>
<dbReference type="EMBL" id="CP019082">
    <property type="protein sequence ID" value="APW60528.1"/>
    <property type="molecule type" value="Genomic_DNA"/>
</dbReference>
<reference evidence="2" key="1">
    <citation type="submission" date="2016-12" db="EMBL/GenBank/DDBJ databases">
        <title>Comparative genomics of four Isosphaeraceae planctomycetes: a common pool of plasmids and glycoside hydrolase genes.</title>
        <authorList>
            <person name="Ivanova A."/>
        </authorList>
    </citation>
    <scope>NUCLEOTIDE SEQUENCE [LARGE SCALE GENOMIC DNA]</scope>
    <source>
        <strain evidence="2">PX4</strain>
    </source>
</reference>
<organism evidence="1 2">
    <name type="scientific">Paludisphaera borealis</name>
    <dbReference type="NCBI Taxonomy" id="1387353"/>
    <lineage>
        <taxon>Bacteria</taxon>
        <taxon>Pseudomonadati</taxon>
        <taxon>Planctomycetota</taxon>
        <taxon>Planctomycetia</taxon>
        <taxon>Isosphaerales</taxon>
        <taxon>Isosphaeraceae</taxon>
        <taxon>Paludisphaera</taxon>
    </lineage>
</organism>
<proteinExistence type="predicted"/>
<dbReference type="KEGG" id="pbor:BSF38_01999"/>
<evidence type="ECO:0000313" key="1">
    <source>
        <dbReference type="EMBL" id="APW60528.1"/>
    </source>
</evidence>
<dbReference type="STRING" id="1387353.BSF38_01999"/>
<evidence type="ECO:0008006" key="3">
    <source>
        <dbReference type="Google" id="ProtNLM"/>
    </source>
</evidence>
<accession>A0A1U7CNN8</accession>
<sequence>MATLTEGKLRFTFAEDWTVSQYDDWGHYRNQFIKVCGSIKAVDVVAIEPNGCCWLLEIKDYREHVRTKTIHLADEMAEKVRDTLAGLVAAQFRADDESEKIAAKQALRATSLRVVLHLEQPTKPSKLFPRAINPATVLQRLRQLIKAIDPHPQVVETATSRNLPWTIH</sequence>
<protein>
    <recommendedName>
        <fullName evidence="3">Cysteinyl-tRNA synthetase</fullName>
    </recommendedName>
</protein>
<evidence type="ECO:0000313" key="2">
    <source>
        <dbReference type="Proteomes" id="UP000186309"/>
    </source>
</evidence>
<name>A0A1U7CNN8_9BACT</name>
<dbReference type="AlphaFoldDB" id="A0A1U7CNN8"/>
<dbReference type="Proteomes" id="UP000186309">
    <property type="component" value="Chromosome"/>
</dbReference>
<keyword evidence="2" id="KW-1185">Reference proteome</keyword>
<gene>
    <name evidence="1" type="ORF">BSF38_01999</name>
</gene>